<sequence length="246" mass="26604">MEVCIDSVQSAINSETGGACRVELCASLADGGTTPSLGMLKVIKQNISIPVFCMIRPRGGDFCYNDLELEVMKADILCLKQAGADGFVFGILTQDGDVDMVKCKQLLDLIRPLPATFHRAIDMSRDILQSLAAVKKLGFERVLSSGGKPTALQGVNTLKEMVKLVRNKKVLILCGGIQIDNLETILHSTGAQEFHGSARETLNSSMIFQKPDISMGSQPGCEFISKVTSVSVVKTLISLANLIWNR</sequence>
<dbReference type="PANTHER" id="PTHR12598:SF0">
    <property type="entry name" value="COPPER HOMEOSTASIS PROTEIN CUTC HOMOLOG"/>
    <property type="match status" value="1"/>
</dbReference>
<dbReference type="PANTHER" id="PTHR12598">
    <property type="entry name" value="COPPER HOMEOSTASIS PROTEIN CUTC"/>
    <property type="match status" value="1"/>
</dbReference>
<dbReference type="SUPFAM" id="SSF110395">
    <property type="entry name" value="CutC-like"/>
    <property type="match status" value="1"/>
</dbReference>
<proteinExistence type="inferred from homology"/>
<dbReference type="EMBL" id="CAJHNH020000400">
    <property type="protein sequence ID" value="CAG5117400.1"/>
    <property type="molecule type" value="Genomic_DNA"/>
</dbReference>
<accession>A0A8S3YR36</accession>
<dbReference type="OrthoDB" id="7392499at2759"/>
<keyword evidence="4" id="KW-1185">Reference proteome</keyword>
<dbReference type="Pfam" id="PF03932">
    <property type="entry name" value="CutC"/>
    <property type="match status" value="1"/>
</dbReference>
<name>A0A8S3YR36_9EUPU</name>
<dbReference type="Gene3D" id="3.20.20.380">
    <property type="entry name" value="Copper homeostasis (CutC) domain"/>
    <property type="match status" value="1"/>
</dbReference>
<evidence type="ECO:0000313" key="3">
    <source>
        <dbReference type="EMBL" id="CAG5117400.1"/>
    </source>
</evidence>
<gene>
    <name evidence="3" type="ORF">CUNI_LOCUS2958</name>
</gene>
<dbReference type="FunFam" id="3.20.20.380:FF:000001">
    <property type="entry name" value="Copper homeostasis protein CutC"/>
    <property type="match status" value="1"/>
</dbReference>
<comment type="caution">
    <text evidence="3">The sequence shown here is derived from an EMBL/GenBank/DDBJ whole genome shotgun (WGS) entry which is preliminary data.</text>
</comment>
<dbReference type="InterPro" id="IPR036822">
    <property type="entry name" value="CutC-like_dom_sf"/>
</dbReference>
<dbReference type="InterPro" id="IPR005627">
    <property type="entry name" value="CutC-like"/>
</dbReference>
<evidence type="ECO:0000313" key="4">
    <source>
        <dbReference type="Proteomes" id="UP000678393"/>
    </source>
</evidence>
<dbReference type="HAMAP" id="MF_00795">
    <property type="entry name" value="CutC"/>
    <property type="match status" value="1"/>
</dbReference>
<evidence type="ECO:0000256" key="1">
    <source>
        <dbReference type="ARBA" id="ARBA00007768"/>
    </source>
</evidence>
<comment type="similarity">
    <text evidence="1">Belongs to the CutC family.</text>
</comment>
<organism evidence="3 4">
    <name type="scientific">Candidula unifasciata</name>
    <dbReference type="NCBI Taxonomy" id="100452"/>
    <lineage>
        <taxon>Eukaryota</taxon>
        <taxon>Metazoa</taxon>
        <taxon>Spiralia</taxon>
        <taxon>Lophotrochozoa</taxon>
        <taxon>Mollusca</taxon>
        <taxon>Gastropoda</taxon>
        <taxon>Heterobranchia</taxon>
        <taxon>Euthyneura</taxon>
        <taxon>Panpulmonata</taxon>
        <taxon>Eupulmonata</taxon>
        <taxon>Stylommatophora</taxon>
        <taxon>Helicina</taxon>
        <taxon>Helicoidea</taxon>
        <taxon>Geomitridae</taxon>
        <taxon>Candidula</taxon>
    </lineage>
</organism>
<dbReference type="Proteomes" id="UP000678393">
    <property type="component" value="Unassembled WGS sequence"/>
</dbReference>
<protein>
    <recommendedName>
        <fullName evidence="2">Copper homeostasis protein cutC homolog</fullName>
    </recommendedName>
</protein>
<dbReference type="GO" id="GO:0005507">
    <property type="term" value="F:copper ion binding"/>
    <property type="evidence" value="ECO:0007669"/>
    <property type="project" value="TreeGrafter"/>
</dbReference>
<reference evidence="3" key="1">
    <citation type="submission" date="2021-04" db="EMBL/GenBank/DDBJ databases">
        <authorList>
            <consortium name="Molecular Ecology Group"/>
        </authorList>
    </citation>
    <scope>NUCLEOTIDE SEQUENCE</scope>
</reference>
<dbReference type="AlphaFoldDB" id="A0A8S3YR36"/>
<evidence type="ECO:0000256" key="2">
    <source>
        <dbReference type="ARBA" id="ARBA00019014"/>
    </source>
</evidence>